<dbReference type="InterPro" id="IPR017916">
    <property type="entry name" value="SB_dom"/>
</dbReference>
<dbReference type="InterPro" id="IPR016135">
    <property type="entry name" value="UBQ-conjugating_enzyme/RWD"/>
</dbReference>
<evidence type="ECO:0000313" key="11">
    <source>
        <dbReference type="Proteomes" id="UP000887540"/>
    </source>
</evidence>
<evidence type="ECO:0000259" key="9">
    <source>
        <dbReference type="PROSITE" id="PS51312"/>
    </source>
</evidence>
<evidence type="ECO:0000256" key="4">
    <source>
        <dbReference type="ARBA" id="ARBA00022753"/>
    </source>
</evidence>
<dbReference type="GO" id="GO:0008333">
    <property type="term" value="P:endosome to lysosome transport"/>
    <property type="evidence" value="ECO:0007669"/>
    <property type="project" value="TreeGrafter"/>
</dbReference>
<keyword evidence="4" id="KW-0967">Endosome</keyword>
<keyword evidence="11" id="KW-1185">Reference proteome</keyword>
<dbReference type="InterPro" id="IPR008883">
    <property type="entry name" value="UEV_N"/>
</dbReference>
<reference evidence="12" key="1">
    <citation type="submission" date="2022-11" db="UniProtKB">
        <authorList>
            <consortium name="WormBaseParasite"/>
        </authorList>
    </citation>
    <scope>IDENTIFICATION</scope>
</reference>
<organism evidence="11 12">
    <name type="scientific">Acrobeloides nanus</name>
    <dbReference type="NCBI Taxonomy" id="290746"/>
    <lineage>
        <taxon>Eukaryota</taxon>
        <taxon>Metazoa</taxon>
        <taxon>Ecdysozoa</taxon>
        <taxon>Nematoda</taxon>
        <taxon>Chromadorea</taxon>
        <taxon>Rhabditida</taxon>
        <taxon>Tylenchina</taxon>
        <taxon>Cephalobomorpha</taxon>
        <taxon>Cephaloboidea</taxon>
        <taxon>Cephalobidae</taxon>
        <taxon>Acrobeloides</taxon>
    </lineage>
</organism>
<sequence length="421" mass="47412">MATDALLTNLIRKTNMKFEQRAKEDISNTLQSFTDLVPEAKMHDFPDGQKRMALALTGTIPVDYKGATYHIPIALYCLDTHPYAGPYCYVTPTANMRIKTSHTVDDKGRIYLPYLTEWSFPNHDTCGLLQVMTFAFQEKCPVFSVTGTNRDVRSTSSSRSSPYATTTSNTTPTPYPTAEHNPPYPTANSGVPYPTHPMGGVSMPNSYSTPAPNVNTPYPINAPYQPPYQSYANLPNAAPTASMPSYTGTIQQSHIRASLISAIEDRIRQRLREQLGTSYAEYQSVDINLQELKTGQQKLREILENIQREQKQSDLALMTYKEKKLELEQILSSYNADAKSNNGETEVDKAIDATTPVHRQIVRCYVNDCAIDDTIYYLGQALKKGVINLQTYLKYVRDLSREQFIQRATMQKCRQKAKLPI</sequence>
<dbReference type="Gene3D" id="6.10.140.820">
    <property type="match status" value="1"/>
</dbReference>
<feature type="region of interest" description="Disordered" evidence="8">
    <location>
        <begin position="148"/>
        <end position="197"/>
    </location>
</feature>
<dbReference type="PANTHER" id="PTHR23306:SF3">
    <property type="entry name" value="TUMOR SUPPRESSOR PROTEIN 101"/>
    <property type="match status" value="1"/>
</dbReference>
<accession>A0A914CCT2</accession>
<feature type="domain" description="UEV" evidence="10">
    <location>
        <begin position="3"/>
        <end position="146"/>
    </location>
</feature>
<dbReference type="PROSITE" id="PS51322">
    <property type="entry name" value="UEV"/>
    <property type="match status" value="1"/>
</dbReference>
<dbReference type="InterPro" id="IPR037202">
    <property type="entry name" value="ESCRT_assembly_dom"/>
</dbReference>
<feature type="domain" description="SB" evidence="9">
    <location>
        <begin position="355"/>
        <end position="421"/>
    </location>
</feature>
<dbReference type="Pfam" id="PF05743">
    <property type="entry name" value="UEV"/>
    <property type="match status" value="1"/>
</dbReference>
<dbReference type="GO" id="GO:0015031">
    <property type="term" value="P:protein transport"/>
    <property type="evidence" value="ECO:0007669"/>
    <property type="project" value="UniProtKB-UniRule"/>
</dbReference>
<name>A0A914CCT2_9BILA</name>
<dbReference type="AlphaFoldDB" id="A0A914CCT2"/>
<comment type="similarity">
    <text evidence="2">Belongs to the ubiquitin-conjugating enzyme family. UEV subfamily.</text>
</comment>
<protein>
    <submittedName>
        <fullName evidence="12">Tumor susceptibility gene 101 protein</fullName>
    </submittedName>
</protein>
<dbReference type="WBParaSite" id="ACRNAN_Path_88.g320.t1">
    <property type="protein sequence ID" value="ACRNAN_Path_88.g320.t1"/>
    <property type="gene ID" value="ACRNAN_Path_88.g320"/>
</dbReference>
<evidence type="ECO:0000256" key="2">
    <source>
        <dbReference type="ARBA" id="ARBA00009594"/>
    </source>
</evidence>
<feature type="compositionally biased region" description="Low complexity" evidence="8">
    <location>
        <begin position="154"/>
        <end position="178"/>
    </location>
</feature>
<proteinExistence type="inferred from homology"/>
<keyword evidence="5 7" id="KW-0653">Protein transport</keyword>
<evidence type="ECO:0000259" key="10">
    <source>
        <dbReference type="PROSITE" id="PS51322"/>
    </source>
</evidence>
<evidence type="ECO:0000256" key="8">
    <source>
        <dbReference type="SAM" id="MobiDB-lite"/>
    </source>
</evidence>
<dbReference type="Gene3D" id="6.10.250.370">
    <property type="match status" value="1"/>
</dbReference>
<dbReference type="PANTHER" id="PTHR23306">
    <property type="entry name" value="TUMOR SUSCEPTIBILITY GENE 101 PROTEIN-RELATED"/>
    <property type="match status" value="1"/>
</dbReference>
<dbReference type="GO" id="GO:0000813">
    <property type="term" value="C:ESCRT I complex"/>
    <property type="evidence" value="ECO:0007669"/>
    <property type="project" value="TreeGrafter"/>
</dbReference>
<evidence type="ECO:0000256" key="3">
    <source>
        <dbReference type="ARBA" id="ARBA00022448"/>
    </source>
</evidence>
<dbReference type="SUPFAM" id="SSF54495">
    <property type="entry name" value="UBC-like"/>
    <property type="match status" value="1"/>
</dbReference>
<dbReference type="CDD" id="cd11685">
    <property type="entry name" value="UEV_TSG101-like"/>
    <property type="match status" value="1"/>
</dbReference>
<dbReference type="PROSITE" id="PS51312">
    <property type="entry name" value="SB"/>
    <property type="match status" value="1"/>
</dbReference>
<evidence type="ECO:0000256" key="1">
    <source>
        <dbReference type="ARBA" id="ARBA00004177"/>
    </source>
</evidence>
<dbReference type="GO" id="GO:0043130">
    <property type="term" value="F:ubiquitin binding"/>
    <property type="evidence" value="ECO:0007669"/>
    <property type="project" value="TreeGrafter"/>
</dbReference>
<dbReference type="Pfam" id="PF09454">
    <property type="entry name" value="Vps23_core"/>
    <property type="match status" value="1"/>
</dbReference>
<dbReference type="SUPFAM" id="SSF140111">
    <property type="entry name" value="Endosomal sorting complex assembly domain"/>
    <property type="match status" value="1"/>
</dbReference>
<comment type="subcellular location">
    <subcellularLocation>
        <location evidence="1">Endosome</location>
    </subcellularLocation>
</comment>
<evidence type="ECO:0000313" key="12">
    <source>
        <dbReference type="WBParaSite" id="ACRNAN_Path_88.g320.t1"/>
    </source>
</evidence>
<evidence type="ECO:0000256" key="6">
    <source>
        <dbReference type="ARBA" id="ARBA00023054"/>
    </source>
</evidence>
<keyword evidence="6" id="KW-0175">Coiled coil</keyword>
<evidence type="ECO:0000256" key="5">
    <source>
        <dbReference type="ARBA" id="ARBA00022927"/>
    </source>
</evidence>
<evidence type="ECO:0000256" key="7">
    <source>
        <dbReference type="PROSITE-ProRule" id="PRU00644"/>
    </source>
</evidence>
<dbReference type="Gene3D" id="3.10.110.10">
    <property type="entry name" value="Ubiquitin Conjugating Enzyme"/>
    <property type="match status" value="1"/>
</dbReference>
<dbReference type="Proteomes" id="UP000887540">
    <property type="component" value="Unplaced"/>
</dbReference>
<dbReference type="InterPro" id="IPR052070">
    <property type="entry name" value="ESCRT-I_UEV_domain"/>
</dbReference>
<keyword evidence="3 7" id="KW-0813">Transport</keyword>